<evidence type="ECO:0000256" key="6">
    <source>
        <dbReference type="SAM" id="Phobius"/>
    </source>
</evidence>
<evidence type="ECO:0000256" key="4">
    <source>
        <dbReference type="ARBA" id="ARBA00023136"/>
    </source>
</evidence>
<reference evidence="8" key="1">
    <citation type="submission" date="2023-10" db="EMBL/GenBank/DDBJ databases">
        <title>Genome assembly of Pristionchus species.</title>
        <authorList>
            <person name="Yoshida K."/>
            <person name="Sommer R.J."/>
        </authorList>
    </citation>
    <scope>NUCLEOTIDE SEQUENCE</scope>
    <source>
        <strain evidence="8">RS0144</strain>
    </source>
</reference>
<keyword evidence="2 6" id="KW-0812">Transmembrane</keyword>
<keyword evidence="3 6" id="KW-1133">Transmembrane helix</keyword>
<dbReference type="SUPFAM" id="SSF81321">
    <property type="entry name" value="Family A G protein-coupled receptor-like"/>
    <property type="match status" value="1"/>
</dbReference>
<dbReference type="PANTHER" id="PTHR24224:SF37">
    <property type="entry name" value="G-PROTEIN COUPLED RECEPTORS FAMILY 1 PROFILE DOMAIN-CONTAINING PROTEIN"/>
    <property type="match status" value="1"/>
</dbReference>
<dbReference type="PROSITE" id="PS50262">
    <property type="entry name" value="G_PROTEIN_RECEP_F1_2"/>
    <property type="match status" value="1"/>
</dbReference>
<dbReference type="AlphaFoldDB" id="A0AAV5TXG2"/>
<evidence type="ECO:0000256" key="3">
    <source>
        <dbReference type="ARBA" id="ARBA00022989"/>
    </source>
</evidence>
<dbReference type="Gene3D" id="1.20.1070.10">
    <property type="entry name" value="Rhodopsin 7-helix transmembrane proteins"/>
    <property type="match status" value="1"/>
</dbReference>
<evidence type="ECO:0000256" key="1">
    <source>
        <dbReference type="ARBA" id="ARBA00004370"/>
    </source>
</evidence>
<feature type="transmembrane region" description="Helical" evidence="6">
    <location>
        <begin position="75"/>
        <end position="96"/>
    </location>
</feature>
<evidence type="ECO:0000313" key="9">
    <source>
        <dbReference type="Proteomes" id="UP001432027"/>
    </source>
</evidence>
<dbReference type="Pfam" id="PF00001">
    <property type="entry name" value="7tm_1"/>
    <property type="match status" value="1"/>
</dbReference>
<dbReference type="InterPro" id="IPR000276">
    <property type="entry name" value="GPCR_Rhodpsn"/>
</dbReference>
<gene>
    <name evidence="8" type="ORF">PENTCL1PPCAC_20923</name>
</gene>
<feature type="non-terminal residue" evidence="8">
    <location>
        <position position="220"/>
    </location>
</feature>
<dbReference type="Proteomes" id="UP001432027">
    <property type="component" value="Unassembled WGS sequence"/>
</dbReference>
<evidence type="ECO:0000256" key="2">
    <source>
        <dbReference type="ARBA" id="ARBA00022692"/>
    </source>
</evidence>
<protein>
    <recommendedName>
        <fullName evidence="7">G-protein coupled receptors family 1 profile domain-containing protein</fullName>
    </recommendedName>
</protein>
<dbReference type="PANTHER" id="PTHR24224">
    <property type="entry name" value="CARDIOACCELERATORY PEPTIDE RECEPTOR-RELATED"/>
    <property type="match status" value="1"/>
</dbReference>
<dbReference type="InterPro" id="IPR052665">
    <property type="entry name" value="Neuropeptide-GPCR"/>
</dbReference>
<dbReference type="GO" id="GO:0004930">
    <property type="term" value="F:G protein-coupled receptor activity"/>
    <property type="evidence" value="ECO:0007669"/>
    <property type="project" value="InterPro"/>
</dbReference>
<feature type="transmembrane region" description="Helical" evidence="6">
    <location>
        <begin position="153"/>
        <end position="173"/>
    </location>
</feature>
<keyword evidence="9" id="KW-1185">Reference proteome</keyword>
<evidence type="ECO:0000313" key="8">
    <source>
        <dbReference type="EMBL" id="GMS98748.1"/>
    </source>
</evidence>
<name>A0AAV5TXG2_9BILA</name>
<feature type="transmembrane region" description="Helical" evidence="6">
    <location>
        <begin position="116"/>
        <end position="141"/>
    </location>
</feature>
<organism evidence="8 9">
    <name type="scientific">Pristionchus entomophagus</name>
    <dbReference type="NCBI Taxonomy" id="358040"/>
    <lineage>
        <taxon>Eukaryota</taxon>
        <taxon>Metazoa</taxon>
        <taxon>Ecdysozoa</taxon>
        <taxon>Nematoda</taxon>
        <taxon>Chromadorea</taxon>
        <taxon>Rhabditida</taxon>
        <taxon>Rhabditina</taxon>
        <taxon>Diplogasteromorpha</taxon>
        <taxon>Diplogasteroidea</taxon>
        <taxon>Neodiplogasteridae</taxon>
        <taxon>Pristionchus</taxon>
    </lineage>
</organism>
<dbReference type="GO" id="GO:0016020">
    <property type="term" value="C:membrane"/>
    <property type="evidence" value="ECO:0007669"/>
    <property type="project" value="UniProtKB-SubCell"/>
</dbReference>
<dbReference type="InterPro" id="IPR017452">
    <property type="entry name" value="GPCR_Rhodpsn_7TM"/>
</dbReference>
<evidence type="ECO:0000259" key="7">
    <source>
        <dbReference type="PROSITE" id="PS50262"/>
    </source>
</evidence>
<dbReference type="EMBL" id="BTSX01000005">
    <property type="protein sequence ID" value="GMS98748.1"/>
    <property type="molecule type" value="Genomic_DNA"/>
</dbReference>
<comment type="caution">
    <text evidence="8">The sequence shown here is derived from an EMBL/GenBank/DDBJ whole genome shotgun (WGS) entry which is preliminary data.</text>
</comment>
<accession>A0AAV5TXG2</accession>
<feature type="compositionally biased region" description="Polar residues" evidence="5">
    <location>
        <begin position="1"/>
        <end position="11"/>
    </location>
</feature>
<feature type="region of interest" description="Disordered" evidence="5">
    <location>
        <begin position="1"/>
        <end position="25"/>
    </location>
</feature>
<comment type="subcellular location">
    <subcellularLocation>
        <location evidence="1">Membrane</location>
    </subcellularLocation>
</comment>
<feature type="domain" description="G-protein coupled receptors family 1 profile" evidence="7">
    <location>
        <begin position="46"/>
        <end position="220"/>
    </location>
</feature>
<feature type="transmembrane region" description="Helical" evidence="6">
    <location>
        <begin position="37"/>
        <end position="55"/>
    </location>
</feature>
<proteinExistence type="predicted"/>
<evidence type="ECO:0000256" key="5">
    <source>
        <dbReference type="SAM" id="MobiDB-lite"/>
    </source>
</evidence>
<sequence length="220" mass="24119">MDPFVQPSTTDLNDHDENDAAQSTSSTTSLGARLEKALLIGICVLGIFFNVLTFLKHKAARRRRSSATRVSLSLLRVMAGADSACLVVMLFTLGMGQMGWRSNHLLGTLMCKANLFIVHSASAFSLYCWLVLSAVRYVAVFSPLNHMRLNREPITAVVLLAIIIGVSESWLLIDVQYDAVNGACVTAHDDDLDQTIQITEIVLTYFVPLAIITICDCKVI</sequence>
<keyword evidence="4 6" id="KW-0472">Membrane</keyword>